<dbReference type="GeneID" id="8859178"/>
<comment type="subunit">
    <text evidence="1">Component of the TIM23 complex.</text>
</comment>
<evidence type="ECO:0000313" key="3">
    <source>
        <dbReference type="EMBL" id="EFC45985.1"/>
    </source>
</evidence>
<dbReference type="InterPro" id="IPR023214">
    <property type="entry name" value="HAD_sf"/>
</dbReference>
<proteinExistence type="inferred from homology"/>
<sequence>PQSEVNQGKKTIVLDLDETLIKSFYQEPEVYDFSIDIEFPHMGNLIQQHVYIKKRPGLENFLQTLAEKFELIMFTAALPVYADAILKHIDPSAELFSHVLYRHHCNGSGMFPGKDLRILGRNLDHTLLVDDGVMNFLQPKNGLLIKSFKGEEGDRILADIIAPFLLQLDDPELTVYEIIDK</sequence>
<evidence type="ECO:0000313" key="4">
    <source>
        <dbReference type="Proteomes" id="UP000006671"/>
    </source>
</evidence>
<dbReference type="InParanoid" id="D2VAN6"/>
<dbReference type="SUPFAM" id="SSF56784">
    <property type="entry name" value="HAD-like"/>
    <property type="match status" value="1"/>
</dbReference>
<evidence type="ECO:0000256" key="1">
    <source>
        <dbReference type="RuleBase" id="RU365079"/>
    </source>
</evidence>
<dbReference type="InterPro" id="IPR050365">
    <property type="entry name" value="TIM50"/>
</dbReference>
<dbReference type="OMA" id="IYRHSKW"/>
<name>D2VAN6_NAEGR</name>
<feature type="non-terminal residue" evidence="3">
    <location>
        <position position="181"/>
    </location>
</feature>
<dbReference type="OrthoDB" id="277011at2759"/>
<dbReference type="EMBL" id="GG738860">
    <property type="protein sequence ID" value="EFC45985.1"/>
    <property type="molecule type" value="Genomic_DNA"/>
</dbReference>
<protein>
    <recommendedName>
        <fullName evidence="1">Mitochondrial import inner membrane translocase subunit TIM50</fullName>
    </recommendedName>
</protein>
<dbReference type="AlphaFoldDB" id="D2VAN6"/>
<comment type="function">
    <text evidence="1">Essential component of the TIM23 complex, a complex that mediates the translocation of transit peptide-containing proteins across the mitochondrial inner membrane.</text>
</comment>
<keyword evidence="1" id="KW-0496">Mitochondrion</keyword>
<comment type="similarity">
    <text evidence="1">Belongs to the TIM50 family.</text>
</comment>
<comment type="subcellular location">
    <subcellularLocation>
        <location evidence="1">Mitochondrion inner membrane</location>
        <topology evidence="1">Single-pass membrane protein</topology>
    </subcellularLocation>
</comment>
<reference evidence="3 4" key="1">
    <citation type="journal article" date="2010" name="Cell">
        <title>The genome of Naegleria gruberi illuminates early eukaryotic versatility.</title>
        <authorList>
            <person name="Fritz-Laylin L.K."/>
            <person name="Prochnik S.E."/>
            <person name="Ginger M.L."/>
            <person name="Dacks J.B."/>
            <person name="Carpenter M.L."/>
            <person name="Field M.C."/>
            <person name="Kuo A."/>
            <person name="Paredez A."/>
            <person name="Chapman J."/>
            <person name="Pham J."/>
            <person name="Shu S."/>
            <person name="Neupane R."/>
            <person name="Cipriano M."/>
            <person name="Mancuso J."/>
            <person name="Tu H."/>
            <person name="Salamov A."/>
            <person name="Lindquist E."/>
            <person name="Shapiro H."/>
            <person name="Lucas S."/>
            <person name="Grigoriev I.V."/>
            <person name="Cande W.Z."/>
            <person name="Fulton C."/>
            <person name="Rokhsar D.S."/>
            <person name="Dawson S.C."/>
        </authorList>
    </citation>
    <scope>NUCLEOTIDE SEQUENCE [LARGE SCALE GENOMIC DNA]</scope>
    <source>
        <strain evidence="3 4">NEG-M</strain>
    </source>
</reference>
<dbReference type="PANTHER" id="PTHR12210">
    <property type="entry name" value="DULLARD PROTEIN PHOSPHATASE"/>
    <property type="match status" value="1"/>
</dbReference>
<dbReference type="GO" id="GO:0005744">
    <property type="term" value="C:TIM23 mitochondrial import inner membrane translocase complex"/>
    <property type="evidence" value="ECO:0007669"/>
    <property type="project" value="UniProtKB-UniRule"/>
</dbReference>
<dbReference type="Pfam" id="PF03031">
    <property type="entry name" value="NIF"/>
    <property type="match status" value="1"/>
</dbReference>
<dbReference type="Proteomes" id="UP000006671">
    <property type="component" value="Unassembled WGS sequence"/>
</dbReference>
<dbReference type="SMART" id="SM00577">
    <property type="entry name" value="CPDc"/>
    <property type="match status" value="1"/>
</dbReference>
<keyword evidence="1" id="KW-0813">Transport</keyword>
<dbReference type="PROSITE" id="PS50969">
    <property type="entry name" value="FCP1"/>
    <property type="match status" value="1"/>
</dbReference>
<dbReference type="eggNOG" id="KOG1605">
    <property type="taxonomic scope" value="Eukaryota"/>
</dbReference>
<accession>D2VAN6</accession>
<organism evidence="4">
    <name type="scientific">Naegleria gruberi</name>
    <name type="common">Amoeba</name>
    <dbReference type="NCBI Taxonomy" id="5762"/>
    <lineage>
        <taxon>Eukaryota</taxon>
        <taxon>Discoba</taxon>
        <taxon>Heterolobosea</taxon>
        <taxon>Tetramitia</taxon>
        <taxon>Eutetramitia</taxon>
        <taxon>Vahlkampfiidae</taxon>
        <taxon>Naegleria</taxon>
    </lineage>
</organism>
<dbReference type="STRING" id="5762.D2VAN6"/>
<dbReference type="InterPro" id="IPR036412">
    <property type="entry name" value="HAD-like_sf"/>
</dbReference>
<keyword evidence="4" id="KW-1185">Reference proteome</keyword>
<dbReference type="GO" id="GO:0015031">
    <property type="term" value="P:protein transport"/>
    <property type="evidence" value="ECO:0007669"/>
    <property type="project" value="UniProtKB-KW"/>
</dbReference>
<keyword evidence="1" id="KW-0811">Translocation</keyword>
<dbReference type="Gene3D" id="3.40.50.1000">
    <property type="entry name" value="HAD superfamily/HAD-like"/>
    <property type="match status" value="1"/>
</dbReference>
<evidence type="ECO:0000259" key="2">
    <source>
        <dbReference type="PROSITE" id="PS50969"/>
    </source>
</evidence>
<dbReference type="KEGG" id="ngr:NAEGRDRAFT_4263"/>
<feature type="domain" description="FCP1 homology" evidence="2">
    <location>
        <begin position="5"/>
        <end position="168"/>
    </location>
</feature>
<gene>
    <name evidence="3" type="ORF">NAEGRDRAFT_4263</name>
</gene>
<dbReference type="RefSeq" id="XP_002678729.1">
    <property type="nucleotide sequence ID" value="XM_002678683.1"/>
</dbReference>
<keyword evidence="1" id="KW-0809">Transit peptide</keyword>
<feature type="non-terminal residue" evidence="3">
    <location>
        <position position="1"/>
    </location>
</feature>
<dbReference type="InterPro" id="IPR004274">
    <property type="entry name" value="FCP1_dom"/>
</dbReference>
<keyword evidence="1" id="KW-0653">Protein transport</keyword>
<dbReference type="CDD" id="cd07521">
    <property type="entry name" value="HAD_FCP1-like"/>
    <property type="match status" value="1"/>
</dbReference>
<dbReference type="VEuPathDB" id="AmoebaDB:NAEGRDRAFT_4263"/>